<dbReference type="OrthoDB" id="5471176at2"/>
<dbReference type="Proteomes" id="UP000192602">
    <property type="component" value="Unassembled WGS sequence"/>
</dbReference>
<keyword evidence="3" id="KW-1185">Reference proteome</keyword>
<protein>
    <submittedName>
        <fullName evidence="2">Nucleotidyltransferase domain-containing protein</fullName>
    </submittedName>
</protein>
<dbReference type="EMBL" id="FWWZ01000001">
    <property type="protein sequence ID" value="SMC09510.1"/>
    <property type="molecule type" value="Genomic_DNA"/>
</dbReference>
<dbReference type="InterPro" id="IPR041633">
    <property type="entry name" value="Polbeta"/>
</dbReference>
<dbReference type="InterPro" id="IPR043519">
    <property type="entry name" value="NT_sf"/>
</dbReference>
<dbReference type="Gene3D" id="3.30.460.10">
    <property type="entry name" value="Beta Polymerase, domain 2"/>
    <property type="match status" value="1"/>
</dbReference>
<evidence type="ECO:0000259" key="1">
    <source>
        <dbReference type="Pfam" id="PF18765"/>
    </source>
</evidence>
<organism evidence="2 3">
    <name type="scientific">Nitratiruptor tergarcus DSM 16512</name>
    <dbReference type="NCBI Taxonomy" id="1069081"/>
    <lineage>
        <taxon>Bacteria</taxon>
        <taxon>Pseudomonadati</taxon>
        <taxon>Campylobacterota</taxon>
        <taxon>Epsilonproteobacteria</taxon>
        <taxon>Nautiliales</taxon>
        <taxon>Nitratiruptoraceae</taxon>
        <taxon>Nitratiruptor</taxon>
    </lineage>
</organism>
<accession>A0A1W1WU00</accession>
<dbReference type="RefSeq" id="WP_084275735.1">
    <property type="nucleotide sequence ID" value="NZ_AP026671.1"/>
</dbReference>
<dbReference type="Pfam" id="PF18765">
    <property type="entry name" value="Polbeta"/>
    <property type="match status" value="1"/>
</dbReference>
<evidence type="ECO:0000313" key="2">
    <source>
        <dbReference type="EMBL" id="SMC09510.1"/>
    </source>
</evidence>
<name>A0A1W1WU00_9BACT</name>
<keyword evidence="2" id="KW-0808">Transferase</keyword>
<sequence length="123" mass="13931">MIPLPVKNIDIAALKEIFARFSHIDLAVLFGSRVGNDAHPFSDYDFAIVYRGDVSDFARLWVEIAHAMDIDVEDIDLVDFLRAGESIKREIAYRHILIKGSENELVRLLGTDKEASDPREEDS</sequence>
<dbReference type="GO" id="GO:0016740">
    <property type="term" value="F:transferase activity"/>
    <property type="evidence" value="ECO:0007669"/>
    <property type="project" value="UniProtKB-KW"/>
</dbReference>
<dbReference type="SUPFAM" id="SSF81301">
    <property type="entry name" value="Nucleotidyltransferase"/>
    <property type="match status" value="1"/>
</dbReference>
<gene>
    <name evidence="2" type="ORF">SAMN05660197_1323</name>
</gene>
<dbReference type="CDD" id="cd05403">
    <property type="entry name" value="NT_KNTase_like"/>
    <property type="match status" value="1"/>
</dbReference>
<proteinExistence type="predicted"/>
<evidence type="ECO:0000313" key="3">
    <source>
        <dbReference type="Proteomes" id="UP000192602"/>
    </source>
</evidence>
<reference evidence="3" key="1">
    <citation type="submission" date="2017-04" db="EMBL/GenBank/DDBJ databases">
        <authorList>
            <person name="Varghese N."/>
            <person name="Submissions S."/>
        </authorList>
    </citation>
    <scope>NUCLEOTIDE SEQUENCE [LARGE SCALE GENOMIC DNA]</scope>
    <source>
        <strain evidence="3">DSM 16512</strain>
    </source>
</reference>
<feature type="domain" description="Polymerase beta nucleotidyltransferase" evidence="1">
    <location>
        <begin position="14"/>
        <end position="100"/>
    </location>
</feature>
<dbReference type="STRING" id="1069081.SAMN05660197_1323"/>
<dbReference type="AlphaFoldDB" id="A0A1W1WU00"/>